<evidence type="ECO:0000313" key="2">
    <source>
        <dbReference type="Proteomes" id="UP000708208"/>
    </source>
</evidence>
<accession>A0A8J2K3Q5</accession>
<dbReference type="EMBL" id="CAJVCH010215362">
    <property type="protein sequence ID" value="CAG7731577.1"/>
    <property type="molecule type" value="Genomic_DNA"/>
</dbReference>
<dbReference type="Proteomes" id="UP000708208">
    <property type="component" value="Unassembled WGS sequence"/>
</dbReference>
<dbReference type="OrthoDB" id="6751415at2759"/>
<gene>
    <name evidence="1" type="ORF">AFUS01_LOCUS20155</name>
</gene>
<comment type="caution">
    <text evidence="1">The sequence shown here is derived from an EMBL/GenBank/DDBJ whole genome shotgun (WGS) entry which is preliminary data.</text>
</comment>
<sequence length="131" mass="15174">MLKFEQNLVPTLRLIFIRFLGYIQRDDVTLKIANIGLLWLSGNENGFIEESKFVNKIGKGASEAQDYHNNINESFRKWLFEHLDTHDRISSNTFLIVQQKDGGHAVNNGFESLRNWGLYRTMTRPTKTDGL</sequence>
<evidence type="ECO:0000313" key="1">
    <source>
        <dbReference type="EMBL" id="CAG7731577.1"/>
    </source>
</evidence>
<proteinExistence type="predicted"/>
<reference evidence="1" key="1">
    <citation type="submission" date="2021-06" db="EMBL/GenBank/DDBJ databases">
        <authorList>
            <person name="Hodson N. C."/>
            <person name="Mongue J. A."/>
            <person name="Jaron S. K."/>
        </authorList>
    </citation>
    <scope>NUCLEOTIDE SEQUENCE</scope>
</reference>
<protein>
    <submittedName>
        <fullName evidence="1">Uncharacterized protein</fullName>
    </submittedName>
</protein>
<dbReference type="AlphaFoldDB" id="A0A8J2K3Q5"/>
<organism evidence="1 2">
    <name type="scientific">Allacma fusca</name>
    <dbReference type="NCBI Taxonomy" id="39272"/>
    <lineage>
        <taxon>Eukaryota</taxon>
        <taxon>Metazoa</taxon>
        <taxon>Ecdysozoa</taxon>
        <taxon>Arthropoda</taxon>
        <taxon>Hexapoda</taxon>
        <taxon>Collembola</taxon>
        <taxon>Symphypleona</taxon>
        <taxon>Sminthuridae</taxon>
        <taxon>Allacma</taxon>
    </lineage>
</organism>
<keyword evidence="2" id="KW-1185">Reference proteome</keyword>
<name>A0A8J2K3Q5_9HEXA</name>